<dbReference type="EMBL" id="CM001439">
    <property type="protein sequence ID" value="EHR51363.1"/>
    <property type="molecule type" value="Genomic_DNA"/>
</dbReference>
<feature type="region of interest" description="Disordered" evidence="1">
    <location>
        <begin position="76"/>
        <end position="115"/>
    </location>
</feature>
<dbReference type="STRING" id="882083.SacmaDRAFT_3132"/>
<evidence type="ECO:0000256" key="1">
    <source>
        <dbReference type="SAM" id="MobiDB-lite"/>
    </source>
</evidence>
<feature type="compositionally biased region" description="Low complexity" evidence="1">
    <location>
        <begin position="77"/>
        <end position="86"/>
    </location>
</feature>
<gene>
    <name evidence="2" type="ORF">SacmaDRAFT_3132</name>
</gene>
<protein>
    <submittedName>
        <fullName evidence="2">Uncharacterized protein</fullName>
    </submittedName>
</protein>
<evidence type="ECO:0000313" key="2">
    <source>
        <dbReference type="EMBL" id="EHR51363.1"/>
    </source>
</evidence>
<name>H5X7S0_9PSEU</name>
<proteinExistence type="predicted"/>
<organism evidence="2 3">
    <name type="scientific">Saccharomonospora marina XMU15</name>
    <dbReference type="NCBI Taxonomy" id="882083"/>
    <lineage>
        <taxon>Bacteria</taxon>
        <taxon>Bacillati</taxon>
        <taxon>Actinomycetota</taxon>
        <taxon>Actinomycetes</taxon>
        <taxon>Pseudonocardiales</taxon>
        <taxon>Pseudonocardiaceae</taxon>
        <taxon>Saccharomonospora</taxon>
    </lineage>
</organism>
<dbReference type="Proteomes" id="UP000004926">
    <property type="component" value="Chromosome"/>
</dbReference>
<evidence type="ECO:0000313" key="3">
    <source>
        <dbReference type="Proteomes" id="UP000004926"/>
    </source>
</evidence>
<dbReference type="AlphaFoldDB" id="H5X7S0"/>
<sequence>MSFLSVAQRRLWFLGELEQVTLPVVAVGEAVLVADRALRQRELSAAVKDPHSLAATQLGYRRDVLAGLPEEVTLQGARPSSATYSAPPTPREARMPRPLTHRAARTRVTEGAGCR</sequence>
<dbReference type="OrthoDB" id="2472181at2"/>
<reference evidence="2 3" key="1">
    <citation type="journal article" date="2012" name="Stand. Genomic Sci.">
        <title>Genome sequence of the ocean sediment bacterium Saccharomonospora marina type strain (XMU15(T)).</title>
        <authorList>
            <person name="Klenk H.P."/>
            <person name="Lu M."/>
            <person name="Lucas S."/>
            <person name="Lapidus A."/>
            <person name="Copeland A."/>
            <person name="Pitluck S."/>
            <person name="Goodwin L.A."/>
            <person name="Han C."/>
            <person name="Tapia R."/>
            <person name="Brambilla E.M."/>
            <person name="Potter G."/>
            <person name="Land M."/>
            <person name="Ivanova N."/>
            <person name="Rohde M."/>
            <person name="Goker M."/>
            <person name="Detter J.C."/>
            <person name="Li W.J."/>
            <person name="Kyrpides N.C."/>
            <person name="Woyke T."/>
        </authorList>
    </citation>
    <scope>NUCLEOTIDE SEQUENCE [LARGE SCALE GENOMIC DNA]</scope>
    <source>
        <strain evidence="2 3">XMU15</strain>
    </source>
</reference>
<dbReference type="RefSeq" id="WP_009154748.1">
    <property type="nucleotide sequence ID" value="NZ_CM001439.1"/>
</dbReference>
<dbReference type="HOGENOM" id="CLU_2107251_0_0_11"/>
<accession>H5X7S0</accession>
<keyword evidence="3" id="KW-1185">Reference proteome</keyword>